<proteinExistence type="predicted"/>
<dbReference type="AlphaFoldDB" id="A0A558R7V1"/>
<reference evidence="2 3" key="1">
    <citation type="submission" date="2019-07" db="EMBL/GenBank/DDBJ databases">
        <title>Sphingomonas solaris sp. nov., isolated from a solar panel from Boston, Massachusetts.</title>
        <authorList>
            <person name="Tanner K."/>
            <person name="Pascual J."/>
            <person name="Mancuso C."/>
            <person name="Pereto J."/>
            <person name="Khalil A."/>
            <person name="Vilanova C."/>
        </authorList>
    </citation>
    <scope>NUCLEOTIDE SEQUENCE [LARGE SCALE GENOMIC DNA]</scope>
    <source>
        <strain evidence="2 3">R4DWN</strain>
    </source>
</reference>
<evidence type="ECO:0000313" key="2">
    <source>
        <dbReference type="EMBL" id="TVV75471.1"/>
    </source>
</evidence>
<keyword evidence="3" id="KW-1185">Reference proteome</keyword>
<keyword evidence="1" id="KW-0732">Signal</keyword>
<dbReference type="Proteomes" id="UP000318681">
    <property type="component" value="Unassembled WGS sequence"/>
</dbReference>
<dbReference type="EMBL" id="VNIM01000020">
    <property type="protein sequence ID" value="TVV75471.1"/>
    <property type="molecule type" value="Genomic_DNA"/>
</dbReference>
<accession>A0A558R7V1</accession>
<feature type="chain" id="PRO_5022242554" description="DUF2946 domain-containing protein" evidence="1">
    <location>
        <begin position="25"/>
        <end position="103"/>
    </location>
</feature>
<evidence type="ECO:0000256" key="1">
    <source>
        <dbReference type="SAM" id="SignalP"/>
    </source>
</evidence>
<feature type="signal peptide" evidence="1">
    <location>
        <begin position="1"/>
        <end position="24"/>
    </location>
</feature>
<comment type="caution">
    <text evidence="2">The sequence shown here is derived from an EMBL/GenBank/DDBJ whole genome shotgun (WGS) entry which is preliminary data.</text>
</comment>
<dbReference type="OrthoDB" id="7473948at2"/>
<organism evidence="2 3">
    <name type="scientific">Alterirhizorhabdus solaris</name>
    <dbReference type="NCBI Taxonomy" id="2529389"/>
    <lineage>
        <taxon>Bacteria</taxon>
        <taxon>Pseudomonadati</taxon>
        <taxon>Pseudomonadota</taxon>
        <taxon>Alphaproteobacteria</taxon>
        <taxon>Sphingomonadales</taxon>
        <taxon>Rhizorhabdaceae</taxon>
        <taxon>Alterirhizorhabdus</taxon>
    </lineage>
</organism>
<evidence type="ECO:0000313" key="3">
    <source>
        <dbReference type="Proteomes" id="UP000318681"/>
    </source>
</evidence>
<evidence type="ECO:0008006" key="4">
    <source>
        <dbReference type="Google" id="ProtNLM"/>
    </source>
</evidence>
<protein>
    <recommendedName>
        <fullName evidence="4">DUF2946 domain-containing protein</fullName>
    </recommendedName>
</protein>
<gene>
    <name evidence="2" type="ORF">FOY91_07020</name>
</gene>
<name>A0A558R7V1_9SPHN</name>
<sequence>MRAILPLFASLMLMLTAWTVAAHAAERPVVASVASATADHDNPAGEDHALVHQHGGCHGHFLDIARAPAFPRGPVAGPRVAAAWQGSLLLSGVPPPHLRPPQA</sequence>
<dbReference type="RefSeq" id="WP_145149500.1">
    <property type="nucleotide sequence ID" value="NZ_VNIM01000020.1"/>
</dbReference>